<gene>
    <name evidence="2" type="ORF">FGM00_09735</name>
</gene>
<keyword evidence="1" id="KW-0472">Membrane</keyword>
<keyword evidence="3" id="KW-1185">Reference proteome</keyword>
<protein>
    <submittedName>
        <fullName evidence="2">DUF805 domain-containing protein</fullName>
    </submittedName>
</protein>
<organism evidence="2 3">
    <name type="scientific">Aggregatimonas sangjinii</name>
    <dbReference type="NCBI Taxonomy" id="2583587"/>
    <lineage>
        <taxon>Bacteria</taxon>
        <taxon>Pseudomonadati</taxon>
        <taxon>Bacteroidota</taxon>
        <taxon>Flavobacteriia</taxon>
        <taxon>Flavobacteriales</taxon>
        <taxon>Flavobacteriaceae</taxon>
        <taxon>Aggregatimonas</taxon>
    </lineage>
</organism>
<dbReference type="PANTHER" id="PTHR34980:SF2">
    <property type="entry name" value="INNER MEMBRANE PROTEIN YHAH-RELATED"/>
    <property type="match status" value="1"/>
</dbReference>
<evidence type="ECO:0000256" key="1">
    <source>
        <dbReference type="SAM" id="Phobius"/>
    </source>
</evidence>
<keyword evidence="1" id="KW-1133">Transmembrane helix</keyword>
<dbReference type="EMBL" id="CP040710">
    <property type="protein sequence ID" value="QCX02339.1"/>
    <property type="molecule type" value="Genomic_DNA"/>
</dbReference>
<evidence type="ECO:0000313" key="3">
    <source>
        <dbReference type="Proteomes" id="UP000310017"/>
    </source>
</evidence>
<proteinExistence type="predicted"/>
<feature type="transmembrane region" description="Helical" evidence="1">
    <location>
        <begin position="88"/>
        <end position="108"/>
    </location>
</feature>
<dbReference type="PANTHER" id="PTHR34980">
    <property type="entry name" value="INNER MEMBRANE PROTEIN-RELATED-RELATED"/>
    <property type="match status" value="1"/>
</dbReference>
<dbReference type="OrthoDB" id="9812349at2"/>
<dbReference type="InterPro" id="IPR008523">
    <property type="entry name" value="DUF805"/>
</dbReference>
<evidence type="ECO:0000313" key="2">
    <source>
        <dbReference type="EMBL" id="QCX02339.1"/>
    </source>
</evidence>
<dbReference type="Pfam" id="PF05656">
    <property type="entry name" value="DUF805"/>
    <property type="match status" value="1"/>
</dbReference>
<dbReference type="AlphaFoldDB" id="A0A5B7SYP6"/>
<dbReference type="GO" id="GO:0005886">
    <property type="term" value="C:plasma membrane"/>
    <property type="evidence" value="ECO:0007669"/>
    <property type="project" value="TreeGrafter"/>
</dbReference>
<name>A0A5B7SYP6_9FLAO</name>
<dbReference type="KEGG" id="asag:FGM00_09735"/>
<accession>A0A5B7SYP6</accession>
<feature type="transmembrane region" description="Helical" evidence="1">
    <location>
        <begin position="25"/>
        <end position="48"/>
    </location>
</feature>
<keyword evidence="1" id="KW-0812">Transmembrane</keyword>
<sequence length="134" mass="14935">MIDWYKKALVENYANFNGRARRSEYWNFTLVNVFVIIALYVIMILGAIADIPVLAGIGGILVMIFALGTFIPHLAVAVRRLHDTGKSGAFLLLGFVPFVSLILLVFYATEGDKNTNQYGEDPKDFSRETLMTAV</sequence>
<dbReference type="Proteomes" id="UP000310017">
    <property type="component" value="Chromosome"/>
</dbReference>
<reference evidence="2 3" key="1">
    <citation type="submission" date="2019-05" db="EMBL/GenBank/DDBJ databases">
        <title>Genome sequencing of F202Z8.</title>
        <authorList>
            <person name="Kwon Y.M."/>
        </authorList>
    </citation>
    <scope>NUCLEOTIDE SEQUENCE [LARGE SCALE GENOMIC DNA]</scope>
    <source>
        <strain evidence="2 3">F202Z8</strain>
    </source>
</reference>
<feature type="transmembrane region" description="Helical" evidence="1">
    <location>
        <begin position="54"/>
        <end position="76"/>
    </location>
</feature>